<comment type="caution">
    <text evidence="1">The sequence shown here is derived from an EMBL/GenBank/DDBJ whole genome shotgun (WGS) entry which is preliminary data.</text>
</comment>
<reference evidence="1" key="1">
    <citation type="submission" date="2023-07" db="EMBL/GenBank/DDBJ databases">
        <title>draft genome sequence of fig (Ficus carica).</title>
        <authorList>
            <person name="Takahashi T."/>
            <person name="Nishimura K."/>
        </authorList>
    </citation>
    <scope>NUCLEOTIDE SEQUENCE</scope>
</reference>
<sequence>MIHILVLEEVNLQGNSINSKHLLQNSKSESSGPDELADISTINYRIKAKMKKAPDKQIMRKNLKPNQRVYLYDSDPHPHLDKLRSWRTGPFVVKQVLPNGGLLRPRI</sequence>
<dbReference type="AlphaFoldDB" id="A0AA87Z0D0"/>
<organism evidence="1 2">
    <name type="scientific">Ficus carica</name>
    <name type="common">Common fig</name>
    <dbReference type="NCBI Taxonomy" id="3494"/>
    <lineage>
        <taxon>Eukaryota</taxon>
        <taxon>Viridiplantae</taxon>
        <taxon>Streptophyta</taxon>
        <taxon>Embryophyta</taxon>
        <taxon>Tracheophyta</taxon>
        <taxon>Spermatophyta</taxon>
        <taxon>Magnoliopsida</taxon>
        <taxon>eudicotyledons</taxon>
        <taxon>Gunneridae</taxon>
        <taxon>Pentapetalae</taxon>
        <taxon>rosids</taxon>
        <taxon>fabids</taxon>
        <taxon>Rosales</taxon>
        <taxon>Moraceae</taxon>
        <taxon>Ficeae</taxon>
        <taxon>Ficus</taxon>
    </lineage>
</organism>
<gene>
    <name evidence="1" type="ORF">TIFTF001_040795</name>
</gene>
<evidence type="ECO:0000313" key="1">
    <source>
        <dbReference type="EMBL" id="GMN26042.1"/>
    </source>
</evidence>
<dbReference type="EMBL" id="BTGU01001594">
    <property type="protein sequence ID" value="GMN26042.1"/>
    <property type="molecule type" value="Genomic_DNA"/>
</dbReference>
<accession>A0AA87Z0D0</accession>
<protein>
    <submittedName>
        <fullName evidence="1">Uncharacterized protein</fullName>
    </submittedName>
</protein>
<evidence type="ECO:0000313" key="2">
    <source>
        <dbReference type="Proteomes" id="UP001187192"/>
    </source>
</evidence>
<name>A0AA87Z0D0_FICCA</name>
<dbReference type="Proteomes" id="UP001187192">
    <property type="component" value="Unassembled WGS sequence"/>
</dbReference>
<keyword evidence="2" id="KW-1185">Reference proteome</keyword>
<proteinExistence type="predicted"/>